<keyword evidence="5" id="KW-1185">Reference proteome</keyword>
<dbReference type="AlphaFoldDB" id="A0AAV3T3A4"/>
<comment type="caution">
    <text evidence="4">The sequence shown here is derived from an EMBL/GenBank/DDBJ whole genome shotgun (WGS) entry which is preliminary data.</text>
</comment>
<feature type="domain" description="Methyltransferase type 12" evidence="1">
    <location>
        <begin position="164"/>
        <end position="262"/>
    </location>
</feature>
<keyword evidence="4" id="KW-0808">Transferase</keyword>
<evidence type="ECO:0000313" key="4">
    <source>
        <dbReference type="EMBL" id="GAA0654976.1"/>
    </source>
</evidence>
<evidence type="ECO:0000259" key="1">
    <source>
        <dbReference type="Pfam" id="PF08242"/>
    </source>
</evidence>
<dbReference type="Proteomes" id="UP001500194">
    <property type="component" value="Unassembled WGS sequence"/>
</dbReference>
<dbReference type="Gene3D" id="3.40.50.150">
    <property type="entry name" value="Vaccinia Virus protein VP39"/>
    <property type="match status" value="1"/>
</dbReference>
<feature type="domain" description="DUF8157" evidence="2">
    <location>
        <begin position="5"/>
        <end position="54"/>
    </location>
</feature>
<dbReference type="InterPro" id="IPR058959">
    <property type="entry name" value="DUF8157_C"/>
</dbReference>
<sequence length="462" mass="51562">MPVDRERLRDTAKYLRGVRPLDPEELADYVEADHRVVALALRDEAADLGLVEREDGTFVPADDAPVRPHFESVTEFPDGYAFAFEDLLFDEYGRNWQKGESGKRLREAIRRLKENYYRQHPVEYDYEAALGYGVYHLPDYYAAVQYPLDYLARDDRIPGSLRVLDVGAGVGGPALGLHDFLPDDALVDYHAIEPSDAADVLEPLLDETGPNFHAEITRERIEAFEPAGEYDLVMACSVLSELDDPVAVGEKLLDALAPDGTFLALAPADRNTSIGLRETERELESRGATVYGPTVRFWPGERPTDTGWSFDHRPDVEPPGFQRRLAENAPRPSEFLNETVKFSYSLLRTDGERRYDVSLDESRVAKLADADAHVTNRVNLLVAKLSANLADEDANPVYKISDGSETEDAYAVHVKEDALNAALSRAPYGSVLSIEEGLVLWNDDEAAYNVVVDEDTVVDRAR</sequence>
<dbReference type="CDD" id="cd02440">
    <property type="entry name" value="AdoMet_MTases"/>
    <property type="match status" value="1"/>
</dbReference>
<protein>
    <submittedName>
        <fullName evidence="4">Class I SAM-dependent methyltransferase</fullName>
    </submittedName>
</protein>
<dbReference type="Pfam" id="PF08242">
    <property type="entry name" value="Methyltransf_12"/>
    <property type="match status" value="1"/>
</dbReference>
<evidence type="ECO:0000313" key="5">
    <source>
        <dbReference type="Proteomes" id="UP001500194"/>
    </source>
</evidence>
<keyword evidence="4" id="KW-0489">Methyltransferase</keyword>
<name>A0AAV3T3A4_9EURY</name>
<dbReference type="GO" id="GO:0008168">
    <property type="term" value="F:methyltransferase activity"/>
    <property type="evidence" value="ECO:0007669"/>
    <property type="project" value="UniProtKB-KW"/>
</dbReference>
<dbReference type="GeneID" id="68573492"/>
<proteinExistence type="predicted"/>
<dbReference type="RefSeq" id="WP_227260304.1">
    <property type="nucleotide sequence ID" value="NZ_BAAADU010000002.1"/>
</dbReference>
<dbReference type="GO" id="GO:0032259">
    <property type="term" value="P:methylation"/>
    <property type="evidence" value="ECO:0007669"/>
    <property type="project" value="UniProtKB-KW"/>
</dbReference>
<reference evidence="4 5" key="1">
    <citation type="journal article" date="2019" name="Int. J. Syst. Evol. Microbiol.">
        <title>The Global Catalogue of Microorganisms (GCM) 10K type strain sequencing project: providing services to taxonomists for standard genome sequencing and annotation.</title>
        <authorList>
            <consortium name="The Broad Institute Genomics Platform"/>
            <consortium name="The Broad Institute Genome Sequencing Center for Infectious Disease"/>
            <person name="Wu L."/>
            <person name="Ma J."/>
        </authorList>
    </citation>
    <scope>NUCLEOTIDE SEQUENCE [LARGE SCALE GENOMIC DNA]</scope>
    <source>
        <strain evidence="4 5">JCM 16327</strain>
    </source>
</reference>
<dbReference type="InterPro" id="IPR013217">
    <property type="entry name" value="Methyltransf_12"/>
</dbReference>
<accession>A0AAV3T3A4</accession>
<dbReference type="Pfam" id="PF26486">
    <property type="entry name" value="DUF8157"/>
    <property type="match status" value="1"/>
</dbReference>
<dbReference type="InterPro" id="IPR029063">
    <property type="entry name" value="SAM-dependent_MTases_sf"/>
</dbReference>
<dbReference type="InterPro" id="IPR058470">
    <property type="entry name" value="DUF8157_N"/>
</dbReference>
<dbReference type="EMBL" id="BAAADU010000002">
    <property type="protein sequence ID" value="GAA0654976.1"/>
    <property type="molecule type" value="Genomic_DNA"/>
</dbReference>
<evidence type="ECO:0000259" key="3">
    <source>
        <dbReference type="Pfam" id="PF26487"/>
    </source>
</evidence>
<organism evidence="4 5">
    <name type="scientific">Salarchaeum japonicum</name>
    <dbReference type="NCBI Taxonomy" id="555573"/>
    <lineage>
        <taxon>Archaea</taxon>
        <taxon>Methanobacteriati</taxon>
        <taxon>Methanobacteriota</taxon>
        <taxon>Stenosarchaea group</taxon>
        <taxon>Halobacteria</taxon>
        <taxon>Halobacteriales</taxon>
        <taxon>Halobacteriaceae</taxon>
    </lineage>
</organism>
<dbReference type="SUPFAM" id="SSF53335">
    <property type="entry name" value="S-adenosyl-L-methionine-dependent methyltransferases"/>
    <property type="match status" value="1"/>
</dbReference>
<dbReference type="Pfam" id="PF26487">
    <property type="entry name" value="DUF8157_C"/>
    <property type="match status" value="1"/>
</dbReference>
<evidence type="ECO:0000259" key="2">
    <source>
        <dbReference type="Pfam" id="PF26486"/>
    </source>
</evidence>
<feature type="domain" description="DUF8157" evidence="3">
    <location>
        <begin position="368"/>
        <end position="460"/>
    </location>
</feature>
<gene>
    <name evidence="4" type="ORF">GCM10009019_18300</name>
</gene>